<reference evidence="1 2" key="1">
    <citation type="submission" date="2020-02" db="EMBL/GenBank/DDBJ databases">
        <title>Genome sequences of Thiorhodococcus mannitoliphagus and Thiorhodococcus minor, purple sulfur photosynthetic bacteria in the gammaproteobacterial family, Chromatiaceae.</title>
        <authorList>
            <person name="Aviles F.A."/>
            <person name="Meyer T.E."/>
            <person name="Kyndt J.A."/>
        </authorList>
    </citation>
    <scope>NUCLEOTIDE SEQUENCE [LARGE SCALE GENOMIC DNA]</scope>
    <source>
        <strain evidence="1 2">DSM 11518</strain>
    </source>
</reference>
<proteinExistence type="predicted"/>
<keyword evidence="2" id="KW-1185">Reference proteome</keyword>
<dbReference type="AlphaFoldDB" id="A0A6M0JT68"/>
<accession>A0A6M0JT68</accession>
<evidence type="ECO:0000313" key="2">
    <source>
        <dbReference type="Proteomes" id="UP000483379"/>
    </source>
</evidence>
<sequence>MDTVHPQHHPVLGCGGIKLGNRDEIQSNTGRGAEHLKVRSTSRRCSKALKVQKYNVHNQGLMIIALAHTDDVCQILARAAASNQRATLVHSW</sequence>
<protein>
    <submittedName>
        <fullName evidence="1">Uncharacterized protein</fullName>
    </submittedName>
</protein>
<dbReference type="EMBL" id="JAAIJQ010000002">
    <property type="protein sequence ID" value="NEV60429.1"/>
    <property type="molecule type" value="Genomic_DNA"/>
</dbReference>
<gene>
    <name evidence="1" type="ORF">G3446_00730</name>
</gene>
<evidence type="ECO:0000313" key="1">
    <source>
        <dbReference type="EMBL" id="NEV60429.1"/>
    </source>
</evidence>
<dbReference type="Proteomes" id="UP000483379">
    <property type="component" value="Unassembled WGS sequence"/>
</dbReference>
<comment type="caution">
    <text evidence="1">The sequence shown here is derived from an EMBL/GenBank/DDBJ whole genome shotgun (WGS) entry which is preliminary data.</text>
</comment>
<organism evidence="1 2">
    <name type="scientific">Thiorhodococcus minor</name>
    <dbReference type="NCBI Taxonomy" id="57489"/>
    <lineage>
        <taxon>Bacteria</taxon>
        <taxon>Pseudomonadati</taxon>
        <taxon>Pseudomonadota</taxon>
        <taxon>Gammaproteobacteria</taxon>
        <taxon>Chromatiales</taxon>
        <taxon>Chromatiaceae</taxon>
        <taxon>Thiorhodococcus</taxon>
    </lineage>
</organism>
<name>A0A6M0JT68_9GAMM</name>